<dbReference type="Proteomes" id="UP000199476">
    <property type="component" value="Unassembled WGS sequence"/>
</dbReference>
<organism evidence="1 2">
    <name type="scientific">Halarsenatibacter silvermanii</name>
    <dbReference type="NCBI Taxonomy" id="321763"/>
    <lineage>
        <taxon>Bacteria</taxon>
        <taxon>Bacillati</taxon>
        <taxon>Bacillota</taxon>
        <taxon>Clostridia</taxon>
        <taxon>Halanaerobiales</taxon>
        <taxon>Halarsenatibacteraceae</taxon>
        <taxon>Halarsenatibacter</taxon>
    </lineage>
</organism>
<evidence type="ECO:0000313" key="1">
    <source>
        <dbReference type="EMBL" id="SDM43934.1"/>
    </source>
</evidence>
<name>A0A1G9T8E3_9FIRM</name>
<keyword evidence="2" id="KW-1185">Reference proteome</keyword>
<gene>
    <name evidence="1" type="ORF">SAMN04488692_13519</name>
</gene>
<reference evidence="1 2" key="1">
    <citation type="submission" date="2016-10" db="EMBL/GenBank/DDBJ databases">
        <authorList>
            <person name="de Groot N.N."/>
        </authorList>
    </citation>
    <scope>NUCLEOTIDE SEQUENCE [LARGE SCALE GENOMIC DNA]</scope>
    <source>
        <strain evidence="1 2">SLAS-1</strain>
    </source>
</reference>
<accession>A0A1G9T8E3</accession>
<feature type="non-terminal residue" evidence="1">
    <location>
        <position position="43"/>
    </location>
</feature>
<sequence>MSIFSGVLIRMVILYPPLLESWLFKKFLQLPFQFLAGRIDFDE</sequence>
<evidence type="ECO:0000313" key="2">
    <source>
        <dbReference type="Proteomes" id="UP000199476"/>
    </source>
</evidence>
<dbReference type="EMBL" id="FNGO01000035">
    <property type="protein sequence ID" value="SDM43934.1"/>
    <property type="molecule type" value="Genomic_DNA"/>
</dbReference>
<protein>
    <submittedName>
        <fullName evidence="1">Uncharacterized protein</fullName>
    </submittedName>
</protein>
<proteinExistence type="predicted"/>
<dbReference type="AlphaFoldDB" id="A0A1G9T8E3"/>